<sequence>MQHILEEFGYPVQEASPLLIDNQSALNVDEVEANTIKPLYAQSSEQLADMLTKSLSPVKVKNFCGKIGLHG</sequence>
<dbReference type="Proteomes" id="UP000054279">
    <property type="component" value="Unassembled WGS sequence"/>
</dbReference>
<evidence type="ECO:0000313" key="1">
    <source>
        <dbReference type="EMBL" id="KIJ26305.1"/>
    </source>
</evidence>
<keyword evidence="2" id="KW-1185">Reference proteome</keyword>
<protein>
    <submittedName>
        <fullName evidence="1">Uncharacterized protein</fullName>
    </submittedName>
</protein>
<proteinExistence type="predicted"/>
<organism evidence="1 2">
    <name type="scientific">Sphaerobolus stellatus (strain SS14)</name>
    <dbReference type="NCBI Taxonomy" id="990650"/>
    <lineage>
        <taxon>Eukaryota</taxon>
        <taxon>Fungi</taxon>
        <taxon>Dikarya</taxon>
        <taxon>Basidiomycota</taxon>
        <taxon>Agaricomycotina</taxon>
        <taxon>Agaricomycetes</taxon>
        <taxon>Phallomycetidae</taxon>
        <taxon>Geastrales</taxon>
        <taxon>Sphaerobolaceae</taxon>
        <taxon>Sphaerobolus</taxon>
    </lineage>
</organism>
<evidence type="ECO:0000313" key="2">
    <source>
        <dbReference type="Proteomes" id="UP000054279"/>
    </source>
</evidence>
<accession>A0A0C9ULZ4</accession>
<gene>
    <name evidence="1" type="ORF">M422DRAFT_38293</name>
</gene>
<name>A0A0C9ULZ4_SPHS4</name>
<reference evidence="1 2" key="1">
    <citation type="submission" date="2014-06" db="EMBL/GenBank/DDBJ databases">
        <title>Evolutionary Origins and Diversification of the Mycorrhizal Mutualists.</title>
        <authorList>
            <consortium name="DOE Joint Genome Institute"/>
            <consortium name="Mycorrhizal Genomics Consortium"/>
            <person name="Kohler A."/>
            <person name="Kuo A."/>
            <person name="Nagy L.G."/>
            <person name="Floudas D."/>
            <person name="Copeland A."/>
            <person name="Barry K.W."/>
            <person name="Cichocki N."/>
            <person name="Veneault-Fourrey C."/>
            <person name="LaButti K."/>
            <person name="Lindquist E.A."/>
            <person name="Lipzen A."/>
            <person name="Lundell T."/>
            <person name="Morin E."/>
            <person name="Murat C."/>
            <person name="Riley R."/>
            <person name="Ohm R."/>
            <person name="Sun H."/>
            <person name="Tunlid A."/>
            <person name="Henrissat B."/>
            <person name="Grigoriev I.V."/>
            <person name="Hibbett D.S."/>
            <person name="Martin F."/>
        </authorList>
    </citation>
    <scope>NUCLEOTIDE SEQUENCE [LARGE SCALE GENOMIC DNA]</scope>
    <source>
        <strain evidence="1 2">SS14</strain>
    </source>
</reference>
<dbReference type="EMBL" id="KN837375">
    <property type="protein sequence ID" value="KIJ26305.1"/>
    <property type="molecule type" value="Genomic_DNA"/>
</dbReference>
<dbReference type="AlphaFoldDB" id="A0A0C9ULZ4"/>
<dbReference type="OrthoDB" id="3344688at2759"/>
<dbReference type="HOGENOM" id="CLU_2741682_0_0_1"/>